<dbReference type="AlphaFoldDB" id="A0A519BBR5"/>
<evidence type="ECO:0000313" key="2">
    <source>
        <dbReference type="Proteomes" id="UP000320813"/>
    </source>
</evidence>
<dbReference type="Proteomes" id="UP000320813">
    <property type="component" value="Unassembled WGS sequence"/>
</dbReference>
<protein>
    <submittedName>
        <fullName evidence="1">DUF4390 domain-containing protein</fullName>
    </submittedName>
</protein>
<comment type="caution">
    <text evidence="1">The sequence shown here is derived from an EMBL/GenBank/DDBJ whole genome shotgun (WGS) entry which is preliminary data.</text>
</comment>
<gene>
    <name evidence="1" type="ORF">EVJ47_00070</name>
</gene>
<dbReference type="Pfam" id="PF14334">
    <property type="entry name" value="DUF4390"/>
    <property type="match status" value="1"/>
</dbReference>
<organism evidence="1 2">
    <name type="scientific">Candidatus Acidulodesulfobacterium ferriphilum</name>
    <dbReference type="NCBI Taxonomy" id="2597223"/>
    <lineage>
        <taxon>Bacteria</taxon>
        <taxon>Deltaproteobacteria</taxon>
        <taxon>Candidatus Acidulodesulfobacterales</taxon>
        <taxon>Candidatus Acidulodesulfobacterium</taxon>
    </lineage>
</organism>
<sequence>MIKAGLRMKKKEKAVPFLIKFIIFPAIFAAVLFPPLKAFGMAKISDVIVTSYNKNSVILYFKVSNAFNEDLKKAILSGFPVKFRFYVKVRAEPGGRVLYDRVLVNSIKYDELNNYFIIRYNYMGKFGKRLIARSFSGALAYMSKVQNLRVRAKRNFRPGRKYEIIIRGVLGTFHIPFPLNYIPFFTGYFLMTTNTYSLKFIY</sequence>
<dbReference type="EMBL" id="SGBD01000001">
    <property type="protein sequence ID" value="RZD14721.1"/>
    <property type="molecule type" value="Genomic_DNA"/>
</dbReference>
<proteinExistence type="predicted"/>
<accession>A0A519BBR5</accession>
<dbReference type="InterPro" id="IPR025500">
    <property type="entry name" value="DUF4390"/>
</dbReference>
<name>A0A519BBR5_9DELT</name>
<reference evidence="1 2" key="1">
    <citation type="submission" date="2019-01" db="EMBL/GenBank/DDBJ databases">
        <title>Insights into ecological role of a new deltaproteobacterial order Candidatus Sinidesulfobacterales (Sva0485) by metagenomics and metatranscriptomics.</title>
        <authorList>
            <person name="Tan S."/>
            <person name="Liu J."/>
            <person name="Fang Y."/>
            <person name="Hedlund B.P."/>
            <person name="Lian Z.H."/>
            <person name="Huang L.Y."/>
            <person name="Li J.T."/>
            <person name="Huang L.N."/>
            <person name="Li W.J."/>
            <person name="Jiang H.C."/>
            <person name="Dong H.L."/>
            <person name="Shu W.S."/>
        </authorList>
    </citation>
    <scope>NUCLEOTIDE SEQUENCE [LARGE SCALE GENOMIC DNA]</scope>
    <source>
        <strain evidence="1">AP3</strain>
    </source>
</reference>
<evidence type="ECO:0000313" key="1">
    <source>
        <dbReference type="EMBL" id="RZD14721.1"/>
    </source>
</evidence>